<dbReference type="OrthoDB" id="5731090at2"/>
<dbReference type="Proteomes" id="UP000243629">
    <property type="component" value="Unassembled WGS sequence"/>
</dbReference>
<evidence type="ECO:0000256" key="1">
    <source>
        <dbReference type="SAM" id="SignalP"/>
    </source>
</evidence>
<keyword evidence="1" id="KW-0732">Signal</keyword>
<evidence type="ECO:0000313" key="3">
    <source>
        <dbReference type="Proteomes" id="UP000243629"/>
    </source>
</evidence>
<accession>A0A1I4RXG0</accession>
<organism evidence="2 3">
    <name type="scientific">Halopseudomonas yangmingensis</name>
    <dbReference type="NCBI Taxonomy" id="1720063"/>
    <lineage>
        <taxon>Bacteria</taxon>
        <taxon>Pseudomonadati</taxon>
        <taxon>Pseudomonadota</taxon>
        <taxon>Gammaproteobacteria</taxon>
        <taxon>Pseudomonadales</taxon>
        <taxon>Pseudomonadaceae</taxon>
        <taxon>Halopseudomonas</taxon>
    </lineage>
</organism>
<proteinExistence type="predicted"/>
<gene>
    <name evidence="2" type="ORF">SAMN05216217_10841</name>
</gene>
<dbReference type="PROSITE" id="PS51257">
    <property type="entry name" value="PROKAR_LIPOPROTEIN"/>
    <property type="match status" value="1"/>
</dbReference>
<protein>
    <recommendedName>
        <fullName evidence="4">Carboxypeptidase regulatory-like domain-containing protein</fullName>
    </recommendedName>
</protein>
<name>A0A1I4RXG0_9GAMM</name>
<dbReference type="AlphaFoldDB" id="A0A1I4RXG0"/>
<evidence type="ECO:0000313" key="2">
    <source>
        <dbReference type="EMBL" id="SFM56925.1"/>
    </source>
</evidence>
<feature type="signal peptide" evidence="1">
    <location>
        <begin position="1"/>
        <end position="18"/>
    </location>
</feature>
<keyword evidence="3" id="KW-1185">Reference proteome</keyword>
<dbReference type="EMBL" id="FOUI01000008">
    <property type="protein sequence ID" value="SFM56925.1"/>
    <property type="molecule type" value="Genomic_DNA"/>
</dbReference>
<dbReference type="STRING" id="1720063.SAMN05216217_10841"/>
<sequence length="776" mass="81138">MKHLKKWPLAIAVTSALALTGCLGGGGGGGGGGGSTTPPTASTSSVEGTVAKGIVLDGVVKAWTLDNAGEKLSAVAETTTSATNGSYSLTGLPQNTPLLIEVTSKDGTLIRCDLAICVPASDGKEAIVFGDNFEAPEDFKLLAITPGVSSSEASIYPSSLTSIAANLALSNLKNGLATEGPAAAALASNAQISNRFGFNDASLLGVKVIDITNPEAVAAADKKSLQYSLLTAAVAQAPGKNMLEALAAFTDSYVETGLADTGSATSLDEILKAAAALVAEIEKVAAEANIELPASLNEVKTEIDNTATDKTENGSTEPSQGTAPPNLGSTGLVATKQFVQQVRDLSNLAVLEENAQAFADQVELVGELNNDDIRVVTKATGNALGAIATFAEQVGSEETTATSLEIAGLTVTRSGNAYSVKQTVTVQLEDDLGVRDVPVTIDLTANVVYVYDIEEQESYEDNSGSWSEQGTISLDATVQGSVSSNKVSLTVKPGSKLKGSVEVDGEDQWSSEYDYNDTGSSSSYQDTERFNSTWRSLDTLLDVALVADSVTFIGKLELDVDTLLFNSSYSANGDWNDNFTTGSWSGEYSERDIWNASTNRLGLGLSGTLSNATNELKATARFNIANAGYGCDKSFDYSYSNTSDFWYDSEVCKWSQYGSSAPVANLAITFDLNMQGSSPIKVTLNAVNDGLNSFTGDAKLAYENGMALELKYLGKDAQGSKTATLGNHNGVLMTLTEKADRSQSGIIAQSGKQFATVDNATGAIRIRYSDGSFEMY</sequence>
<evidence type="ECO:0008006" key="4">
    <source>
        <dbReference type="Google" id="ProtNLM"/>
    </source>
</evidence>
<reference evidence="3" key="1">
    <citation type="submission" date="2016-10" db="EMBL/GenBank/DDBJ databases">
        <authorList>
            <person name="Varghese N."/>
            <person name="Submissions S."/>
        </authorList>
    </citation>
    <scope>NUCLEOTIDE SEQUENCE [LARGE SCALE GENOMIC DNA]</scope>
    <source>
        <strain evidence="3">DSM 24213</strain>
    </source>
</reference>
<dbReference type="RefSeq" id="WP_093475676.1">
    <property type="nucleotide sequence ID" value="NZ_FOUI01000008.1"/>
</dbReference>
<feature type="chain" id="PRO_5017436689" description="Carboxypeptidase regulatory-like domain-containing protein" evidence="1">
    <location>
        <begin position="19"/>
        <end position="776"/>
    </location>
</feature>